<dbReference type="OMA" id="SENTIMN"/>
<evidence type="ECO:0008006" key="2">
    <source>
        <dbReference type="Google" id="ProtNLM"/>
    </source>
</evidence>
<protein>
    <recommendedName>
        <fullName evidence="2">K Homology domain-containing protein</fullName>
    </recommendedName>
</protein>
<sequence length="101" mass="11563">MSNSLKLQTHLGVVREIHLPGPLFATCQRPDRPPHLNTSENTIMNYFYNWESTISASSLHSGKLVGRKGRTVRRIQASLFCSVNSWYRLEVRVNRELTSCC</sequence>
<dbReference type="Ensembl" id="ENSUMAT00000007673.1">
    <property type="protein sequence ID" value="ENSUMAP00000006377.1"/>
    <property type="gene ID" value="ENSUMAG00000005009.1"/>
</dbReference>
<reference evidence="1" key="1">
    <citation type="submission" date="2019-03" db="UniProtKB">
        <authorList>
            <consortium name="Ensembl"/>
        </authorList>
    </citation>
    <scope>IDENTIFICATION</scope>
</reference>
<dbReference type="AlphaFoldDB" id="A0A452TEC3"/>
<dbReference type="GeneTree" id="ENSGT00950000185702"/>
<proteinExistence type="predicted"/>
<evidence type="ECO:0000313" key="1">
    <source>
        <dbReference type="Ensembl" id="ENSUMAP00000006377"/>
    </source>
</evidence>
<accession>A0A452TEC3</accession>
<name>A0A452TEC3_URSMA</name>
<organism evidence="1">
    <name type="scientific">Ursus maritimus</name>
    <name type="common">Polar bear</name>
    <name type="synonym">Thalarctos maritimus</name>
    <dbReference type="NCBI Taxonomy" id="29073"/>
    <lineage>
        <taxon>Eukaryota</taxon>
        <taxon>Metazoa</taxon>
        <taxon>Chordata</taxon>
        <taxon>Craniata</taxon>
        <taxon>Vertebrata</taxon>
        <taxon>Euteleostomi</taxon>
        <taxon>Mammalia</taxon>
        <taxon>Eutheria</taxon>
        <taxon>Laurasiatheria</taxon>
        <taxon>Carnivora</taxon>
        <taxon>Caniformia</taxon>
        <taxon>Ursidae</taxon>
        <taxon>Ursus</taxon>
    </lineage>
</organism>